<dbReference type="GO" id="GO:0016746">
    <property type="term" value="F:acyltransferase activity"/>
    <property type="evidence" value="ECO:0007669"/>
    <property type="project" value="UniProtKB-KW"/>
</dbReference>
<dbReference type="InterPro" id="IPR002123">
    <property type="entry name" value="Plipid/glycerol_acylTrfase"/>
</dbReference>
<keyword evidence="5" id="KW-1185">Reference proteome</keyword>
<dbReference type="Pfam" id="PF01553">
    <property type="entry name" value="Acyltransferase"/>
    <property type="match status" value="1"/>
</dbReference>
<reference evidence="5" key="1">
    <citation type="journal article" date="2019" name="Int. J. Syst. Evol. Microbiol.">
        <title>The Global Catalogue of Microorganisms (GCM) 10K type strain sequencing project: providing services to taxonomists for standard genome sequencing and annotation.</title>
        <authorList>
            <consortium name="The Broad Institute Genomics Platform"/>
            <consortium name="The Broad Institute Genome Sequencing Center for Infectious Disease"/>
            <person name="Wu L."/>
            <person name="Ma J."/>
        </authorList>
    </citation>
    <scope>NUCLEOTIDE SEQUENCE [LARGE SCALE GENOMIC DNA]</scope>
    <source>
        <strain evidence="5">TISTR 1535</strain>
    </source>
</reference>
<sequence length="201" mass="22108">MSLYKTAKAIVSGIFYPLYRIQVIGKENVPKQGPVIICSNHISNLDPPVVGITSPRDIYFMAKGELFERAFLRKLLYGIHAFPVKRGMKDRNALRKGLGILEEGKTLGLFPEGTRSKTGKVGKPMAGAGFFALRSNAAIVPCAIIGPYKPGKKLTVIYGEPMDMESHRVARTSAKDAAEAIMAEIRKLIENYNSQHTSLDK</sequence>
<protein>
    <submittedName>
        <fullName evidence="4">Lysophospholipid acyltransferase family protein</fullName>
    </submittedName>
</protein>
<gene>
    <name evidence="4" type="ORF">ACFSUO_14905</name>
</gene>
<evidence type="ECO:0000256" key="2">
    <source>
        <dbReference type="ARBA" id="ARBA00023315"/>
    </source>
</evidence>
<evidence type="ECO:0000256" key="1">
    <source>
        <dbReference type="ARBA" id="ARBA00022679"/>
    </source>
</evidence>
<evidence type="ECO:0000313" key="4">
    <source>
        <dbReference type="EMBL" id="MFD2762246.1"/>
    </source>
</evidence>
<proteinExistence type="predicted"/>
<dbReference type="PANTHER" id="PTHR10434">
    <property type="entry name" value="1-ACYL-SN-GLYCEROL-3-PHOSPHATE ACYLTRANSFERASE"/>
    <property type="match status" value="1"/>
</dbReference>
<name>A0ABW5V9Y1_9BACI</name>
<dbReference type="SMART" id="SM00563">
    <property type="entry name" value="PlsC"/>
    <property type="match status" value="1"/>
</dbReference>
<evidence type="ECO:0000313" key="5">
    <source>
        <dbReference type="Proteomes" id="UP001597502"/>
    </source>
</evidence>
<dbReference type="PANTHER" id="PTHR10434:SF11">
    <property type="entry name" value="1-ACYL-SN-GLYCEROL-3-PHOSPHATE ACYLTRANSFERASE"/>
    <property type="match status" value="1"/>
</dbReference>
<keyword evidence="1" id="KW-0808">Transferase</keyword>
<dbReference type="RefSeq" id="WP_382395560.1">
    <property type="nucleotide sequence ID" value="NZ_JBHUNA010000040.1"/>
</dbReference>
<feature type="domain" description="Phospholipid/glycerol acyltransferase" evidence="3">
    <location>
        <begin position="35"/>
        <end position="147"/>
    </location>
</feature>
<organism evidence="4 5">
    <name type="scientific">Lentibacillus juripiscarius</name>
    <dbReference type="NCBI Taxonomy" id="257446"/>
    <lineage>
        <taxon>Bacteria</taxon>
        <taxon>Bacillati</taxon>
        <taxon>Bacillota</taxon>
        <taxon>Bacilli</taxon>
        <taxon>Bacillales</taxon>
        <taxon>Bacillaceae</taxon>
        <taxon>Lentibacillus</taxon>
    </lineage>
</organism>
<dbReference type="SUPFAM" id="SSF69593">
    <property type="entry name" value="Glycerol-3-phosphate (1)-acyltransferase"/>
    <property type="match status" value="1"/>
</dbReference>
<keyword evidence="2 4" id="KW-0012">Acyltransferase</keyword>
<comment type="caution">
    <text evidence="4">The sequence shown here is derived from an EMBL/GenBank/DDBJ whole genome shotgun (WGS) entry which is preliminary data.</text>
</comment>
<dbReference type="EMBL" id="JBHUNA010000040">
    <property type="protein sequence ID" value="MFD2762246.1"/>
    <property type="molecule type" value="Genomic_DNA"/>
</dbReference>
<dbReference type="Proteomes" id="UP001597502">
    <property type="component" value="Unassembled WGS sequence"/>
</dbReference>
<dbReference type="CDD" id="cd07989">
    <property type="entry name" value="LPLAT_AGPAT-like"/>
    <property type="match status" value="1"/>
</dbReference>
<evidence type="ECO:0000259" key="3">
    <source>
        <dbReference type="SMART" id="SM00563"/>
    </source>
</evidence>
<accession>A0ABW5V9Y1</accession>